<evidence type="ECO:0000256" key="3">
    <source>
        <dbReference type="ARBA" id="ARBA00006916"/>
    </source>
</evidence>
<comment type="subcellular location">
    <subcellularLocation>
        <location evidence="2">Nucleus</location>
        <location evidence="2">Nucleolus</location>
    </subcellularLocation>
</comment>
<evidence type="ECO:0000256" key="9">
    <source>
        <dbReference type="SAM" id="Coils"/>
    </source>
</evidence>
<evidence type="ECO:0000313" key="11">
    <source>
        <dbReference type="EMBL" id="RMZ66497.1"/>
    </source>
</evidence>
<name>A0A3M7LW93_9PLEO</name>
<proteinExistence type="inferred from homology"/>
<keyword evidence="7 9" id="KW-0175">Coiled coil</keyword>
<evidence type="ECO:0000256" key="4">
    <source>
        <dbReference type="ARBA" id="ARBA00018689"/>
    </source>
</evidence>
<feature type="compositionally biased region" description="Polar residues" evidence="10">
    <location>
        <begin position="1"/>
        <end position="18"/>
    </location>
</feature>
<dbReference type="PANTHER" id="PTHR33911">
    <property type="entry name" value="RRNA-PROCESSING PROTEIN EFG1"/>
    <property type="match status" value="1"/>
</dbReference>
<evidence type="ECO:0000256" key="1">
    <source>
        <dbReference type="ARBA" id="ARBA00002773"/>
    </source>
</evidence>
<dbReference type="AlphaFoldDB" id="A0A3M7LW93"/>
<feature type="region of interest" description="Disordered" evidence="10">
    <location>
        <begin position="1"/>
        <end position="67"/>
    </location>
</feature>
<evidence type="ECO:0000256" key="6">
    <source>
        <dbReference type="ARBA" id="ARBA00022552"/>
    </source>
</evidence>
<evidence type="ECO:0000313" key="12">
    <source>
        <dbReference type="Proteomes" id="UP000265663"/>
    </source>
</evidence>
<gene>
    <name evidence="11" type="ORF">GMOD_00001835</name>
</gene>
<keyword evidence="6" id="KW-0698">rRNA processing</keyword>
<evidence type="ECO:0000256" key="2">
    <source>
        <dbReference type="ARBA" id="ARBA00004604"/>
    </source>
</evidence>
<dbReference type="GO" id="GO:0030688">
    <property type="term" value="C:preribosome, small subunit precursor"/>
    <property type="evidence" value="ECO:0007669"/>
    <property type="project" value="TreeGrafter"/>
</dbReference>
<dbReference type="InterPro" id="IPR050786">
    <property type="entry name" value="EFG1_rRNA-proc"/>
</dbReference>
<keyword evidence="8" id="KW-0539">Nucleus</keyword>
<dbReference type="EMBL" id="KE747809">
    <property type="protein sequence ID" value="RMZ66497.1"/>
    <property type="molecule type" value="Genomic_DNA"/>
</dbReference>
<comment type="function">
    <text evidence="1">Involved in rRNA processing.</text>
</comment>
<feature type="compositionally biased region" description="Basic and acidic residues" evidence="10">
    <location>
        <begin position="213"/>
        <end position="235"/>
    </location>
</feature>
<evidence type="ECO:0000256" key="10">
    <source>
        <dbReference type="SAM" id="MobiDB-lite"/>
    </source>
</evidence>
<accession>A0A3M7LW93</accession>
<evidence type="ECO:0000256" key="7">
    <source>
        <dbReference type="ARBA" id="ARBA00023054"/>
    </source>
</evidence>
<protein>
    <recommendedName>
        <fullName evidence="4">rRNA-processing protein EFG1</fullName>
    </recommendedName>
    <alternativeName>
        <fullName evidence="5">rRNA-processing protein efg1</fullName>
    </alternativeName>
</protein>
<dbReference type="GO" id="GO:0005730">
    <property type="term" value="C:nucleolus"/>
    <property type="evidence" value="ECO:0007669"/>
    <property type="project" value="UniProtKB-SubCell"/>
</dbReference>
<dbReference type="Proteomes" id="UP000265663">
    <property type="component" value="Unassembled WGS sequence"/>
</dbReference>
<feature type="compositionally biased region" description="Basic and acidic residues" evidence="10">
    <location>
        <begin position="260"/>
        <end position="281"/>
    </location>
</feature>
<comment type="similarity">
    <text evidence="3">Belongs to the EFG1 family.</text>
</comment>
<reference evidence="11 12" key="1">
    <citation type="journal article" date="2014" name="PLoS ONE">
        <title>De novo Genome Assembly of the Fungal Plant Pathogen Pyrenophora semeniperda.</title>
        <authorList>
            <person name="Soliai M.M."/>
            <person name="Meyer S.E."/>
            <person name="Udall J.A."/>
            <person name="Elzinga D.E."/>
            <person name="Hermansen R.A."/>
            <person name="Bodily P.M."/>
            <person name="Hart A.A."/>
            <person name="Coleman C.E."/>
        </authorList>
    </citation>
    <scope>NUCLEOTIDE SEQUENCE [LARGE SCALE GENOMIC DNA]</scope>
    <source>
        <strain evidence="11 12">CCB06</strain>
        <tissue evidence="11">Mycelium</tissue>
    </source>
</reference>
<feature type="coiled-coil region" evidence="9">
    <location>
        <begin position="140"/>
        <end position="167"/>
    </location>
</feature>
<dbReference type="InterPro" id="IPR019310">
    <property type="entry name" value="Efg1"/>
</dbReference>
<dbReference type="GO" id="GO:0000462">
    <property type="term" value="P:maturation of SSU-rRNA from tricistronic rRNA transcript (SSU-rRNA, 5.8S rRNA, LSU-rRNA)"/>
    <property type="evidence" value="ECO:0007669"/>
    <property type="project" value="TreeGrafter"/>
</dbReference>
<dbReference type="PANTHER" id="PTHR33911:SF1">
    <property type="entry name" value="RRNA-PROCESSING PROTEIN EFG1"/>
    <property type="match status" value="1"/>
</dbReference>
<dbReference type="OrthoDB" id="47732at2759"/>
<organism evidence="11 12">
    <name type="scientific">Pyrenophora seminiperda CCB06</name>
    <dbReference type="NCBI Taxonomy" id="1302712"/>
    <lineage>
        <taxon>Eukaryota</taxon>
        <taxon>Fungi</taxon>
        <taxon>Dikarya</taxon>
        <taxon>Ascomycota</taxon>
        <taxon>Pezizomycotina</taxon>
        <taxon>Dothideomycetes</taxon>
        <taxon>Pleosporomycetidae</taxon>
        <taxon>Pleosporales</taxon>
        <taxon>Pleosporineae</taxon>
        <taxon>Pleosporaceae</taxon>
        <taxon>Pyrenophora</taxon>
    </lineage>
</organism>
<keyword evidence="12" id="KW-1185">Reference proteome</keyword>
<evidence type="ECO:0000256" key="5">
    <source>
        <dbReference type="ARBA" id="ARBA00019827"/>
    </source>
</evidence>
<evidence type="ECO:0000256" key="8">
    <source>
        <dbReference type="ARBA" id="ARBA00023242"/>
    </source>
</evidence>
<dbReference type="Pfam" id="PF10153">
    <property type="entry name" value="Efg1"/>
    <property type="match status" value="1"/>
</dbReference>
<sequence>MDFPAASTTQIQQSATMSQKRKHTEVSETTSSAGKPFKKHRAFKPGQSNQKFKKRPHVSSDIDKRTSTNALKSRIRDLKRLLAHVDNVGDHKMSASNRVERERELEAIQHELKEKLDSSREAAYRNKMIGKYHQVRFFDRQKGTRILKKLKKELQTEEDESKRLVLAQRVHNAEVDLNYAIYYPLLKPYASLYPKSRKEKSSEEPEDEVTEETSSREIDGPKGDLEMWKAVEEAMAKGTLDALRNRKEAMPTAPASGPQKQEKKKEHTVKSKSTKTEEKLAQAKNRRERRALGVQAQEEAEESDGGFFE</sequence>
<feature type="region of interest" description="Disordered" evidence="10">
    <location>
        <begin position="195"/>
        <end position="309"/>
    </location>
</feature>
<feature type="compositionally biased region" description="Acidic residues" evidence="10">
    <location>
        <begin position="298"/>
        <end position="309"/>
    </location>
</feature>